<feature type="region of interest" description="Disordered" evidence="1">
    <location>
        <begin position="182"/>
        <end position="210"/>
    </location>
</feature>
<dbReference type="SUPFAM" id="SSF55073">
    <property type="entry name" value="Nucleotide cyclase"/>
    <property type="match status" value="1"/>
</dbReference>
<keyword evidence="2" id="KW-0472">Membrane</keyword>
<evidence type="ECO:0000256" key="1">
    <source>
        <dbReference type="SAM" id="MobiDB-lite"/>
    </source>
</evidence>
<reference evidence="3 4" key="1">
    <citation type="submission" date="2019-05" db="EMBL/GenBank/DDBJ databases">
        <title>Genome of Alcanivorax gelatiniphagus, an oil degrading marine bacteria.</title>
        <authorList>
            <person name="Kwon K.K."/>
        </authorList>
    </citation>
    <scope>NUCLEOTIDE SEQUENCE [LARGE SCALE GENOMIC DNA]</scope>
    <source>
        <strain evidence="3 4">MEBiC 08158</strain>
    </source>
</reference>
<keyword evidence="2" id="KW-1133">Transmembrane helix</keyword>
<sequence>MALWQQLWEQFQQRGRPRLQREKRLLWELALMLLVALVIGVYFLEHFSARLAAEQRVQLEALARQTGLRAAESLAGGDLIGLNVIARETRDLKPVAGVRFLDTAREPVTGTLPESATVTVEVPVALPDGELAGSLQLAAAPDLTPRQRLETGYVLVVLGILILRLAGEAIHRRLFRVPPPALPAPAGEGAPPSPGPDPSGSAPSPRPDAGPATELRLSIVNFDHFQQRYTRAALAALLDDYHRLLEDVAGLYGGQVVARLGDQARVRFTGEPLSHRAFSALCAGLLFLRVARLQAPRRKATQAPALEFKALVTEQYADTESWALCLAGVPGRLNVPESELTRAELDVKALYQSERALLVQAGERQVRLQPVEQLAHRYQTLLRTQAERVMGAGESSGGDSLSPNK</sequence>
<dbReference type="RefSeq" id="WP_138772706.1">
    <property type="nucleotide sequence ID" value="NZ_VCQT01000034.1"/>
</dbReference>
<evidence type="ECO:0000313" key="3">
    <source>
        <dbReference type="EMBL" id="TMW12450.1"/>
    </source>
</evidence>
<accession>A0ABY2XKC0</accession>
<evidence type="ECO:0008006" key="5">
    <source>
        <dbReference type="Google" id="ProtNLM"/>
    </source>
</evidence>
<organism evidence="3 4">
    <name type="scientific">Alloalcanivorax gelatiniphagus</name>
    <dbReference type="NCBI Taxonomy" id="1194167"/>
    <lineage>
        <taxon>Bacteria</taxon>
        <taxon>Pseudomonadati</taxon>
        <taxon>Pseudomonadota</taxon>
        <taxon>Gammaproteobacteria</taxon>
        <taxon>Oceanospirillales</taxon>
        <taxon>Alcanivoracaceae</taxon>
        <taxon>Alloalcanivorax</taxon>
    </lineage>
</organism>
<protein>
    <recommendedName>
        <fullName evidence="5">Guanylate cyclase domain-containing protein</fullName>
    </recommendedName>
</protein>
<feature type="compositionally biased region" description="Low complexity" evidence="1">
    <location>
        <begin position="198"/>
        <end position="210"/>
    </location>
</feature>
<keyword evidence="4" id="KW-1185">Reference proteome</keyword>
<feature type="transmembrane region" description="Helical" evidence="2">
    <location>
        <begin position="25"/>
        <end position="44"/>
    </location>
</feature>
<dbReference type="InterPro" id="IPR029787">
    <property type="entry name" value="Nucleotide_cyclase"/>
</dbReference>
<dbReference type="EMBL" id="VCQT01000034">
    <property type="protein sequence ID" value="TMW12450.1"/>
    <property type="molecule type" value="Genomic_DNA"/>
</dbReference>
<dbReference type="Proteomes" id="UP000739180">
    <property type="component" value="Unassembled WGS sequence"/>
</dbReference>
<proteinExistence type="predicted"/>
<keyword evidence="2" id="KW-0812">Transmembrane</keyword>
<gene>
    <name evidence="3" type="ORF">FGS76_11085</name>
</gene>
<evidence type="ECO:0000313" key="4">
    <source>
        <dbReference type="Proteomes" id="UP000739180"/>
    </source>
</evidence>
<name>A0ABY2XKC0_9GAMM</name>
<evidence type="ECO:0000256" key="2">
    <source>
        <dbReference type="SAM" id="Phobius"/>
    </source>
</evidence>
<comment type="caution">
    <text evidence="3">The sequence shown here is derived from an EMBL/GenBank/DDBJ whole genome shotgun (WGS) entry which is preliminary data.</text>
</comment>